<dbReference type="EMBL" id="CAJNBJ010000019">
    <property type="protein sequence ID" value="CAE6791669.1"/>
    <property type="molecule type" value="Genomic_DNA"/>
</dbReference>
<protein>
    <submittedName>
        <fullName evidence="1">Uncharacterized protein</fullName>
    </submittedName>
</protein>
<gene>
    <name evidence="1" type="ORF">NSPZN2_60038</name>
</gene>
<name>A0ABM8S6C9_9BACT</name>
<organism evidence="1 2">
    <name type="scientific">Nitrospira defluvii</name>
    <dbReference type="NCBI Taxonomy" id="330214"/>
    <lineage>
        <taxon>Bacteria</taxon>
        <taxon>Pseudomonadati</taxon>
        <taxon>Nitrospirota</taxon>
        <taxon>Nitrospiria</taxon>
        <taxon>Nitrospirales</taxon>
        <taxon>Nitrospiraceae</taxon>
        <taxon>Nitrospira</taxon>
    </lineage>
</organism>
<keyword evidence="2" id="KW-1185">Reference proteome</keyword>
<evidence type="ECO:0000313" key="1">
    <source>
        <dbReference type="EMBL" id="CAE6791669.1"/>
    </source>
</evidence>
<proteinExistence type="predicted"/>
<evidence type="ECO:0000313" key="2">
    <source>
        <dbReference type="Proteomes" id="UP000675880"/>
    </source>
</evidence>
<comment type="caution">
    <text evidence="1">The sequence shown here is derived from an EMBL/GenBank/DDBJ whole genome shotgun (WGS) entry which is preliminary data.</text>
</comment>
<dbReference type="RefSeq" id="WP_213043899.1">
    <property type="nucleotide sequence ID" value="NZ_CAJNBJ010000019.1"/>
</dbReference>
<dbReference type="Proteomes" id="UP000675880">
    <property type="component" value="Unassembled WGS sequence"/>
</dbReference>
<sequence>MRFVKVKDEERAGEVAINLDLVREAHYGGGLLHLYFERSSASQDDVTFTGENAQKIWAAMGS</sequence>
<accession>A0ABM8S6C9</accession>
<reference evidence="1 2" key="1">
    <citation type="submission" date="2021-02" db="EMBL/GenBank/DDBJ databases">
        <authorList>
            <person name="Han P."/>
        </authorList>
    </citation>
    <scope>NUCLEOTIDE SEQUENCE [LARGE SCALE GENOMIC DNA]</scope>
    <source>
        <strain evidence="1">Candidatus Nitrospira sp. ZN2</strain>
    </source>
</reference>